<protein>
    <recommendedName>
        <fullName evidence="1">Aminotransferase-like plant mobile domain-containing protein</fullName>
    </recommendedName>
</protein>
<name>A0AA38KIL8_TAXCH</name>
<dbReference type="PANTHER" id="PTHR46033:SF60">
    <property type="entry name" value="AMINOTRANSFERASE-LIKE PLANT MOBILE DOMAIN-CONTAINING PROTEIN"/>
    <property type="match status" value="1"/>
</dbReference>
<dbReference type="PANTHER" id="PTHR46033">
    <property type="entry name" value="PROTEIN MAIN-LIKE 2"/>
    <property type="match status" value="1"/>
</dbReference>
<evidence type="ECO:0000259" key="1">
    <source>
        <dbReference type="Pfam" id="PF10536"/>
    </source>
</evidence>
<dbReference type="InterPro" id="IPR044824">
    <property type="entry name" value="MAIN-like"/>
</dbReference>
<comment type="caution">
    <text evidence="2">The sequence shown here is derived from an EMBL/GenBank/DDBJ whole genome shotgun (WGS) entry which is preliminary data.</text>
</comment>
<dbReference type="EMBL" id="JAHRHJ020000008">
    <property type="protein sequence ID" value="KAH9307038.1"/>
    <property type="molecule type" value="Genomic_DNA"/>
</dbReference>
<evidence type="ECO:0000313" key="3">
    <source>
        <dbReference type="Proteomes" id="UP000824469"/>
    </source>
</evidence>
<proteinExistence type="predicted"/>
<evidence type="ECO:0000313" key="2">
    <source>
        <dbReference type="EMBL" id="KAH9307038.1"/>
    </source>
</evidence>
<feature type="non-terminal residue" evidence="2">
    <location>
        <position position="115"/>
    </location>
</feature>
<keyword evidence="3" id="KW-1185">Reference proteome</keyword>
<dbReference type="InterPro" id="IPR019557">
    <property type="entry name" value="AminoTfrase-like_pln_mobile"/>
</dbReference>
<feature type="domain" description="Aminotransferase-like plant mobile" evidence="1">
    <location>
        <begin position="2"/>
        <end position="76"/>
    </location>
</feature>
<dbReference type="Proteomes" id="UP000824469">
    <property type="component" value="Unassembled WGS sequence"/>
</dbReference>
<dbReference type="GO" id="GO:0010073">
    <property type="term" value="P:meristem maintenance"/>
    <property type="evidence" value="ECO:0007669"/>
    <property type="project" value="InterPro"/>
</dbReference>
<dbReference type="Pfam" id="PF10536">
    <property type="entry name" value="PMD"/>
    <property type="match status" value="1"/>
</dbReference>
<gene>
    <name evidence="2" type="ORF">KI387_011442</name>
</gene>
<reference evidence="2 3" key="1">
    <citation type="journal article" date="2021" name="Nat. Plants">
        <title>The Taxus genome provides insights into paclitaxel biosynthesis.</title>
        <authorList>
            <person name="Xiong X."/>
            <person name="Gou J."/>
            <person name="Liao Q."/>
            <person name="Li Y."/>
            <person name="Zhou Q."/>
            <person name="Bi G."/>
            <person name="Li C."/>
            <person name="Du R."/>
            <person name="Wang X."/>
            <person name="Sun T."/>
            <person name="Guo L."/>
            <person name="Liang H."/>
            <person name="Lu P."/>
            <person name="Wu Y."/>
            <person name="Zhang Z."/>
            <person name="Ro D.K."/>
            <person name="Shang Y."/>
            <person name="Huang S."/>
            <person name="Yan J."/>
        </authorList>
    </citation>
    <scope>NUCLEOTIDE SEQUENCE [LARGE SCALE GENOMIC DNA]</scope>
    <source>
        <strain evidence="2">Ta-2019</strain>
    </source>
</reference>
<dbReference type="AlphaFoldDB" id="A0AA38KIL8"/>
<accession>A0AA38KIL8</accession>
<organism evidence="2 3">
    <name type="scientific">Taxus chinensis</name>
    <name type="common">Chinese yew</name>
    <name type="synonym">Taxus wallichiana var. chinensis</name>
    <dbReference type="NCBI Taxonomy" id="29808"/>
    <lineage>
        <taxon>Eukaryota</taxon>
        <taxon>Viridiplantae</taxon>
        <taxon>Streptophyta</taxon>
        <taxon>Embryophyta</taxon>
        <taxon>Tracheophyta</taxon>
        <taxon>Spermatophyta</taxon>
        <taxon>Pinopsida</taxon>
        <taxon>Pinidae</taxon>
        <taxon>Conifers II</taxon>
        <taxon>Cupressales</taxon>
        <taxon>Taxaceae</taxon>
        <taxon>Taxus</taxon>
    </lineage>
</organism>
<sequence>MANMPQITLDHGLLTAIAKRWHSESQCFRLPTGEITITLEDVWRIMHVPIVGQPIQYVSDRAALDGCITQLFGVPTIPRRGMTMRLSRCIDDLSLDRVVVYMMAFVNGVLLPNKT</sequence>